<reference evidence="2 3" key="1">
    <citation type="submission" date="2013-09" db="EMBL/GenBank/DDBJ databases">
        <title>Complete genome sequence of Corynebacterium doosanense CAU 212(T) (=DSM 45436(T)), isolated from activated sludge.</title>
        <authorList>
            <person name="Schaffert L."/>
            <person name="Albersmeier A."/>
            <person name="Kalinowski J."/>
            <person name="Ruckert C."/>
        </authorList>
    </citation>
    <scope>NUCLEOTIDE SEQUENCE [LARGE SCALE GENOMIC DNA]</scope>
    <source>
        <strain evidence="2 3">CAU 212</strain>
    </source>
</reference>
<organism evidence="2 3">
    <name type="scientific">Corynebacterium doosanense CAU 212 = DSM 45436</name>
    <dbReference type="NCBI Taxonomy" id="558173"/>
    <lineage>
        <taxon>Bacteria</taxon>
        <taxon>Bacillati</taxon>
        <taxon>Actinomycetota</taxon>
        <taxon>Actinomycetes</taxon>
        <taxon>Mycobacteriales</taxon>
        <taxon>Corynebacteriaceae</taxon>
        <taxon>Corynebacterium</taxon>
    </lineage>
</organism>
<gene>
    <name evidence="2" type="ORF">CDOO_12165</name>
</gene>
<keyword evidence="3" id="KW-1185">Reference proteome</keyword>
<feature type="transmembrane region" description="Helical" evidence="1">
    <location>
        <begin position="28"/>
        <end position="45"/>
    </location>
</feature>
<dbReference type="RefSeq" id="WP_018022133.1">
    <property type="nucleotide sequence ID" value="NZ_AQUX01000005.1"/>
</dbReference>
<sequence length="59" mass="6378">MTLPIVFIVVGIVLILTGSQTPTDMSAAGYVLIAAGVVWLIMAYQRKGKEREPDKATEN</sequence>
<dbReference type="HOGENOM" id="CLU_2952571_0_0_11"/>
<name>A0A097IJQ0_9CORY</name>
<evidence type="ECO:0000313" key="2">
    <source>
        <dbReference type="EMBL" id="AIT62344.1"/>
    </source>
</evidence>
<dbReference type="KEGG" id="cdo:CDOO_12165"/>
<dbReference type="AlphaFoldDB" id="A0A097IJQ0"/>
<evidence type="ECO:0000313" key="3">
    <source>
        <dbReference type="Proteomes" id="UP000029914"/>
    </source>
</evidence>
<proteinExistence type="predicted"/>
<keyword evidence="1" id="KW-1133">Transmembrane helix</keyword>
<dbReference type="EMBL" id="CP006764">
    <property type="protein sequence ID" value="AIT62344.1"/>
    <property type="molecule type" value="Genomic_DNA"/>
</dbReference>
<keyword evidence="1" id="KW-0472">Membrane</keyword>
<accession>A0A097IJQ0</accession>
<dbReference type="Proteomes" id="UP000029914">
    <property type="component" value="Chromosome"/>
</dbReference>
<evidence type="ECO:0000256" key="1">
    <source>
        <dbReference type="SAM" id="Phobius"/>
    </source>
</evidence>
<keyword evidence="1" id="KW-0812">Transmembrane</keyword>
<protein>
    <submittedName>
        <fullName evidence="2">Uncharacterized protein</fullName>
    </submittedName>
</protein>